<keyword evidence="5 7" id="KW-0067">ATP-binding</keyword>
<evidence type="ECO:0000256" key="4">
    <source>
        <dbReference type="ARBA" id="ARBA00022777"/>
    </source>
</evidence>
<dbReference type="InterPro" id="IPR008271">
    <property type="entry name" value="Ser/Thr_kinase_AS"/>
</dbReference>
<dbReference type="PANTHER" id="PTHR24348:SF22">
    <property type="entry name" value="NON-SPECIFIC SERINE_THREONINE PROTEIN KINASE"/>
    <property type="match status" value="1"/>
</dbReference>
<evidence type="ECO:0000256" key="7">
    <source>
        <dbReference type="PROSITE-ProRule" id="PRU10141"/>
    </source>
</evidence>
<keyword evidence="6" id="KW-0142">cGMP-binding</keyword>
<keyword evidence="1" id="KW-0140">cGMP</keyword>
<dbReference type="GO" id="GO:0016020">
    <property type="term" value="C:membrane"/>
    <property type="evidence" value="ECO:0007669"/>
    <property type="project" value="TreeGrafter"/>
</dbReference>
<dbReference type="PANTHER" id="PTHR24348">
    <property type="entry name" value="SERINE/THREONINE-PROTEIN KINASE UNC-51-RELATED"/>
    <property type="match status" value="1"/>
</dbReference>
<keyword evidence="10" id="KW-0723">Serine/threonine-protein kinase</keyword>
<dbReference type="Pfam" id="PF00027">
    <property type="entry name" value="cNMP_binding"/>
    <property type="match status" value="1"/>
</dbReference>
<reference evidence="10" key="1">
    <citation type="journal article" name="DNA Res.">
        <title>The physiological potential of anammox bacteria as revealed by their core genome structure.</title>
        <authorList>
            <person name="Okubo T."/>
            <person name="Toyoda A."/>
            <person name="Fukuhara K."/>
            <person name="Uchiyama I."/>
            <person name="Harigaya Y."/>
            <person name="Kuroiwa M."/>
            <person name="Suzuki T."/>
            <person name="Murakami Y."/>
            <person name="Suwa Y."/>
            <person name="Takami H."/>
        </authorList>
    </citation>
    <scope>NUCLEOTIDE SEQUENCE</scope>
    <source>
        <strain evidence="10">317325-3</strain>
    </source>
</reference>
<dbReference type="CDD" id="cd00038">
    <property type="entry name" value="CAP_ED"/>
    <property type="match status" value="1"/>
</dbReference>
<dbReference type="SMART" id="SM00220">
    <property type="entry name" value="S_TKc"/>
    <property type="match status" value="1"/>
</dbReference>
<evidence type="ECO:0000259" key="9">
    <source>
        <dbReference type="PROSITE" id="PS50042"/>
    </source>
</evidence>
<evidence type="ECO:0000256" key="1">
    <source>
        <dbReference type="ARBA" id="ARBA00022535"/>
    </source>
</evidence>
<dbReference type="PROSITE" id="PS50011">
    <property type="entry name" value="PROTEIN_KINASE_DOM"/>
    <property type="match status" value="1"/>
</dbReference>
<evidence type="ECO:0000313" key="11">
    <source>
        <dbReference type="Proteomes" id="UP000662914"/>
    </source>
</evidence>
<dbReference type="SUPFAM" id="SSF51206">
    <property type="entry name" value="cAMP-binding domain-like"/>
    <property type="match status" value="1"/>
</dbReference>
<dbReference type="GO" id="GO:0004674">
    <property type="term" value="F:protein serine/threonine kinase activity"/>
    <property type="evidence" value="ECO:0007669"/>
    <property type="project" value="UniProtKB-KW"/>
</dbReference>
<evidence type="ECO:0000256" key="5">
    <source>
        <dbReference type="ARBA" id="ARBA00022840"/>
    </source>
</evidence>
<dbReference type="PROSITE" id="PS00108">
    <property type="entry name" value="PROTEIN_KINASE_ST"/>
    <property type="match status" value="1"/>
</dbReference>
<dbReference type="SMART" id="SM00100">
    <property type="entry name" value="cNMP"/>
    <property type="match status" value="1"/>
</dbReference>
<dbReference type="Pfam" id="PF00069">
    <property type="entry name" value="Pkinase"/>
    <property type="match status" value="1"/>
</dbReference>
<dbReference type="GO" id="GO:0030553">
    <property type="term" value="F:cGMP binding"/>
    <property type="evidence" value="ECO:0007669"/>
    <property type="project" value="UniProtKB-KW"/>
</dbReference>
<dbReference type="CDD" id="cd14014">
    <property type="entry name" value="STKc_PknB_like"/>
    <property type="match status" value="1"/>
</dbReference>
<gene>
    <name evidence="10" type="ORF">DSYM_25300</name>
</gene>
<feature type="binding site" evidence="7">
    <location>
        <position position="39"/>
    </location>
    <ligand>
        <name>ATP</name>
        <dbReference type="ChEBI" id="CHEBI:30616"/>
    </ligand>
</feature>
<dbReference type="InterPro" id="IPR000719">
    <property type="entry name" value="Prot_kinase_dom"/>
</dbReference>
<feature type="domain" description="Protein kinase" evidence="8">
    <location>
        <begin position="10"/>
        <end position="275"/>
    </location>
</feature>
<evidence type="ECO:0000313" key="10">
    <source>
        <dbReference type="EMBL" id="BBO21831.1"/>
    </source>
</evidence>
<accession>A0A809S6R4</accession>
<dbReference type="PROSITE" id="PS50042">
    <property type="entry name" value="CNMP_BINDING_3"/>
    <property type="match status" value="1"/>
</dbReference>
<proteinExistence type="predicted"/>
<evidence type="ECO:0000256" key="3">
    <source>
        <dbReference type="ARBA" id="ARBA00022741"/>
    </source>
</evidence>
<keyword evidence="4 10" id="KW-0418">Kinase</keyword>
<dbReference type="InterPro" id="IPR017441">
    <property type="entry name" value="Protein_kinase_ATP_BS"/>
</dbReference>
<dbReference type="PROSITE" id="PS00107">
    <property type="entry name" value="PROTEIN_KINASE_ATP"/>
    <property type="match status" value="1"/>
</dbReference>
<keyword evidence="2" id="KW-0808">Transferase</keyword>
<dbReference type="Gene3D" id="1.10.510.10">
    <property type="entry name" value="Transferase(Phosphotransferase) domain 1"/>
    <property type="match status" value="1"/>
</dbReference>
<organism evidence="10 11">
    <name type="scientific">Candidatus Desulfobacillus denitrificans</name>
    <dbReference type="NCBI Taxonomy" id="2608985"/>
    <lineage>
        <taxon>Bacteria</taxon>
        <taxon>Pseudomonadati</taxon>
        <taxon>Pseudomonadota</taxon>
        <taxon>Betaproteobacteria</taxon>
        <taxon>Candidatus Desulfobacillus</taxon>
    </lineage>
</organism>
<dbReference type="EMBL" id="AP021857">
    <property type="protein sequence ID" value="BBO21831.1"/>
    <property type="molecule type" value="Genomic_DNA"/>
</dbReference>
<dbReference type="Proteomes" id="UP000662914">
    <property type="component" value="Chromosome"/>
</dbReference>
<dbReference type="SUPFAM" id="SSF56112">
    <property type="entry name" value="Protein kinase-like (PK-like)"/>
    <property type="match status" value="1"/>
</dbReference>
<sequence>MGDPEKIGKYEVRGRLGEGATSTVWRAWDPFAQREVAVKVISPEVLQDKDRGKLYRHLLVNEASLAGKLQHPHIVQIYDAVVDAAQSYIVMEYVSGGTLEPFCSPDNLLPLDRLVEIVFKCTRALDYAYHLGITHRDIKPANILLAASDNLGGDIKISDFGAALFTSGEQTRTQVSGVGSPAYMSPQQVREMPLNHQTDIYSLGVVMYQLLTGRLPFQASNNFSMVYQITHVEPPPPSDFRRDIPANLDAVVARAMQKDLSARYASWEEFSHDLAQAFRNKQLKARERDFADTEKYETLRGLPFFAEFSDVEIWEIVRFSDWDQVAPDTVVMKDGEPGDYFCFLAEGEVRIAKRGRILGILTPGDCFGEMAVISKTSGGRNADVVAQTSAKIITIRGDALRQASEVCRMHFYAAFLEVLANRLALANARLASV</sequence>
<protein>
    <submittedName>
        <fullName evidence="10">Serine/threonine protein kinase</fullName>
    </submittedName>
</protein>
<dbReference type="Gene3D" id="3.30.200.20">
    <property type="entry name" value="Phosphorylase Kinase, domain 1"/>
    <property type="match status" value="1"/>
</dbReference>
<dbReference type="AlphaFoldDB" id="A0A809S6R4"/>
<name>A0A809S6R4_9PROT</name>
<dbReference type="InterPro" id="IPR011009">
    <property type="entry name" value="Kinase-like_dom_sf"/>
</dbReference>
<evidence type="ECO:0000256" key="6">
    <source>
        <dbReference type="ARBA" id="ARBA00022992"/>
    </source>
</evidence>
<dbReference type="KEGG" id="ddz:DSYM_25300"/>
<dbReference type="GO" id="GO:0005776">
    <property type="term" value="C:autophagosome"/>
    <property type="evidence" value="ECO:0007669"/>
    <property type="project" value="TreeGrafter"/>
</dbReference>
<keyword evidence="3 7" id="KW-0547">Nucleotide-binding</keyword>
<evidence type="ECO:0000256" key="2">
    <source>
        <dbReference type="ARBA" id="ARBA00022679"/>
    </source>
</evidence>
<dbReference type="GO" id="GO:0005524">
    <property type="term" value="F:ATP binding"/>
    <property type="evidence" value="ECO:0007669"/>
    <property type="project" value="UniProtKB-UniRule"/>
</dbReference>
<dbReference type="InterPro" id="IPR045269">
    <property type="entry name" value="Atg1-like"/>
</dbReference>
<dbReference type="InterPro" id="IPR000595">
    <property type="entry name" value="cNMP-bd_dom"/>
</dbReference>
<feature type="domain" description="Cyclic nucleotide-binding" evidence="9">
    <location>
        <begin position="304"/>
        <end position="402"/>
    </location>
</feature>
<evidence type="ECO:0000259" key="8">
    <source>
        <dbReference type="PROSITE" id="PS50011"/>
    </source>
</evidence>
<dbReference type="InterPro" id="IPR014710">
    <property type="entry name" value="RmlC-like_jellyroll"/>
</dbReference>
<dbReference type="InterPro" id="IPR018490">
    <property type="entry name" value="cNMP-bd_dom_sf"/>
</dbReference>
<dbReference type="GO" id="GO:0000407">
    <property type="term" value="C:phagophore assembly site"/>
    <property type="evidence" value="ECO:0007669"/>
    <property type="project" value="TreeGrafter"/>
</dbReference>
<dbReference type="GO" id="GO:0005829">
    <property type="term" value="C:cytosol"/>
    <property type="evidence" value="ECO:0007669"/>
    <property type="project" value="TreeGrafter"/>
</dbReference>
<dbReference type="Gene3D" id="2.60.120.10">
    <property type="entry name" value="Jelly Rolls"/>
    <property type="match status" value="1"/>
</dbReference>